<dbReference type="EMBL" id="VSSQ01029211">
    <property type="protein sequence ID" value="MPM79243.1"/>
    <property type="molecule type" value="Genomic_DNA"/>
</dbReference>
<evidence type="ECO:0000256" key="1">
    <source>
        <dbReference type="SAM" id="MobiDB-lite"/>
    </source>
</evidence>
<feature type="region of interest" description="Disordered" evidence="1">
    <location>
        <begin position="16"/>
        <end position="51"/>
    </location>
</feature>
<gene>
    <name evidence="2" type="ORF">SDC9_126276</name>
</gene>
<accession>A0A645CQP2</accession>
<evidence type="ECO:0000313" key="2">
    <source>
        <dbReference type="EMBL" id="MPM79243.1"/>
    </source>
</evidence>
<sequence length="90" mass="10476">MLFLYGEPCLGFDTDGQCAGDKGDEQHDEKRNRIPRLQRSKGIQRFDKEKIEQQDAQYRRNHAIEIALCCARDDQHAQNIHHDDVLIAKI</sequence>
<feature type="compositionally biased region" description="Basic and acidic residues" evidence="1">
    <location>
        <begin position="21"/>
        <end position="32"/>
    </location>
</feature>
<organism evidence="2">
    <name type="scientific">bioreactor metagenome</name>
    <dbReference type="NCBI Taxonomy" id="1076179"/>
    <lineage>
        <taxon>unclassified sequences</taxon>
        <taxon>metagenomes</taxon>
        <taxon>ecological metagenomes</taxon>
    </lineage>
</organism>
<protein>
    <submittedName>
        <fullName evidence="2">Uncharacterized protein</fullName>
    </submittedName>
</protein>
<reference evidence="2" key="1">
    <citation type="submission" date="2019-08" db="EMBL/GenBank/DDBJ databases">
        <authorList>
            <person name="Kucharzyk K."/>
            <person name="Murdoch R.W."/>
            <person name="Higgins S."/>
            <person name="Loffler F."/>
        </authorList>
    </citation>
    <scope>NUCLEOTIDE SEQUENCE</scope>
</reference>
<name>A0A645CQP2_9ZZZZ</name>
<proteinExistence type="predicted"/>
<dbReference type="AlphaFoldDB" id="A0A645CQP2"/>
<comment type="caution">
    <text evidence="2">The sequence shown here is derived from an EMBL/GenBank/DDBJ whole genome shotgun (WGS) entry which is preliminary data.</text>
</comment>